<evidence type="ECO:0008006" key="5">
    <source>
        <dbReference type="Google" id="ProtNLM"/>
    </source>
</evidence>
<comment type="caution">
    <text evidence="3">The sequence shown here is derived from an EMBL/GenBank/DDBJ whole genome shotgun (WGS) entry which is preliminary data.</text>
</comment>
<feature type="transmembrane region" description="Helical" evidence="2">
    <location>
        <begin position="6"/>
        <end position="27"/>
    </location>
</feature>
<organism evidence="3 4">
    <name type="scientific">Actinoallomurus vinaceus</name>
    <dbReference type="NCBI Taxonomy" id="1080074"/>
    <lineage>
        <taxon>Bacteria</taxon>
        <taxon>Bacillati</taxon>
        <taxon>Actinomycetota</taxon>
        <taxon>Actinomycetes</taxon>
        <taxon>Streptosporangiales</taxon>
        <taxon>Thermomonosporaceae</taxon>
        <taxon>Actinoallomurus</taxon>
    </lineage>
</organism>
<feature type="compositionally biased region" description="Gly residues" evidence="1">
    <location>
        <begin position="130"/>
        <end position="140"/>
    </location>
</feature>
<keyword evidence="2" id="KW-0472">Membrane</keyword>
<protein>
    <recommendedName>
        <fullName evidence="5">DUF4247 domain-containing protein</fullName>
    </recommendedName>
</protein>
<dbReference type="InterPro" id="IPR025341">
    <property type="entry name" value="DUF4247"/>
</dbReference>
<evidence type="ECO:0000313" key="4">
    <source>
        <dbReference type="Proteomes" id="UP001501442"/>
    </source>
</evidence>
<evidence type="ECO:0000313" key="3">
    <source>
        <dbReference type="EMBL" id="GAA4628343.1"/>
    </source>
</evidence>
<evidence type="ECO:0000256" key="1">
    <source>
        <dbReference type="SAM" id="MobiDB-lite"/>
    </source>
</evidence>
<dbReference type="Proteomes" id="UP001501442">
    <property type="component" value="Unassembled WGS sequence"/>
</dbReference>
<proteinExistence type="predicted"/>
<dbReference type="EMBL" id="BAABHK010000006">
    <property type="protein sequence ID" value="GAA4628343.1"/>
    <property type="molecule type" value="Genomic_DNA"/>
</dbReference>
<gene>
    <name evidence="3" type="ORF">GCM10023196_044270</name>
</gene>
<reference evidence="4" key="1">
    <citation type="journal article" date="2019" name="Int. J. Syst. Evol. Microbiol.">
        <title>The Global Catalogue of Microorganisms (GCM) 10K type strain sequencing project: providing services to taxonomists for standard genome sequencing and annotation.</title>
        <authorList>
            <consortium name="The Broad Institute Genomics Platform"/>
            <consortium name="The Broad Institute Genome Sequencing Center for Infectious Disease"/>
            <person name="Wu L."/>
            <person name="Ma J."/>
        </authorList>
    </citation>
    <scope>NUCLEOTIDE SEQUENCE [LARGE SCALE GENOMIC DNA]</scope>
    <source>
        <strain evidence="4">JCM 17939</strain>
    </source>
</reference>
<feature type="region of interest" description="Disordered" evidence="1">
    <location>
        <begin position="114"/>
        <end position="140"/>
    </location>
</feature>
<sequence>MNYKYAGIAGGVVVAIIATFVAVAHFSTNPQKWIAKRYRTVGYHRYHSPKPPSLVAAEVTRKFRPLDRVTDSAGTYLQYSKWVVGVLPSGTGSDITVDGPSAGYSRYASHVGGHWQRPGSSGWNRRGGASFRGGGSGSGK</sequence>
<keyword evidence="2" id="KW-0812">Transmembrane</keyword>
<keyword evidence="2" id="KW-1133">Transmembrane helix</keyword>
<name>A0ABP8UEW5_9ACTN</name>
<evidence type="ECO:0000256" key="2">
    <source>
        <dbReference type="SAM" id="Phobius"/>
    </source>
</evidence>
<dbReference type="Pfam" id="PF14042">
    <property type="entry name" value="DUF4247"/>
    <property type="match status" value="1"/>
</dbReference>
<keyword evidence="4" id="KW-1185">Reference proteome</keyword>
<accession>A0ABP8UEW5</accession>
<dbReference type="RefSeq" id="WP_345432839.1">
    <property type="nucleotide sequence ID" value="NZ_BAABHK010000006.1"/>
</dbReference>